<feature type="transmembrane region" description="Helical" evidence="6">
    <location>
        <begin position="89"/>
        <end position="108"/>
    </location>
</feature>
<dbReference type="OrthoDB" id="9778389at2"/>
<feature type="transmembrane region" description="Helical" evidence="6">
    <location>
        <begin position="175"/>
        <end position="196"/>
    </location>
</feature>
<name>A0A133KIF3_9FIRM</name>
<keyword evidence="5 6" id="KW-0472">Membrane</keyword>
<feature type="transmembrane region" description="Helical" evidence="6">
    <location>
        <begin position="259"/>
        <end position="277"/>
    </location>
</feature>
<evidence type="ECO:0000256" key="1">
    <source>
        <dbReference type="ARBA" id="ARBA00004651"/>
    </source>
</evidence>
<comment type="caution">
    <text evidence="7">The sequence shown here is derived from an EMBL/GenBank/DDBJ whole genome shotgun (WGS) entry which is preliminary data.</text>
</comment>
<dbReference type="PANTHER" id="PTHR32196">
    <property type="entry name" value="ABC TRANSPORTER PERMEASE PROTEIN YPHD-RELATED-RELATED"/>
    <property type="match status" value="1"/>
</dbReference>
<dbReference type="CDD" id="cd06574">
    <property type="entry name" value="TM_PBP1_branched-chain-AA_like"/>
    <property type="match status" value="1"/>
</dbReference>
<dbReference type="InterPro" id="IPR001851">
    <property type="entry name" value="ABC_transp_permease"/>
</dbReference>
<reference evidence="8" key="1">
    <citation type="submission" date="2016-01" db="EMBL/GenBank/DDBJ databases">
        <authorList>
            <person name="Mitreva M."/>
            <person name="Pepin K.H."/>
            <person name="Mihindukulasuriya K.A."/>
            <person name="Fulton R."/>
            <person name="Fronick C."/>
            <person name="O'Laughlin M."/>
            <person name="Miner T."/>
            <person name="Herter B."/>
            <person name="Rosa B.A."/>
            <person name="Cordes M."/>
            <person name="Tomlinson C."/>
            <person name="Wollam A."/>
            <person name="Palsikar V.B."/>
            <person name="Mardis E.R."/>
            <person name="Wilson R.K."/>
        </authorList>
    </citation>
    <scope>NUCLEOTIDE SEQUENCE [LARGE SCALE GENOMIC DNA]</scope>
    <source>
        <strain evidence="8">MJR8151</strain>
    </source>
</reference>
<feature type="transmembrane region" description="Helical" evidence="6">
    <location>
        <begin position="60"/>
        <end position="82"/>
    </location>
</feature>
<evidence type="ECO:0000256" key="3">
    <source>
        <dbReference type="ARBA" id="ARBA00022692"/>
    </source>
</evidence>
<dbReference type="RefSeq" id="WP_004836518.1">
    <property type="nucleotide sequence ID" value="NZ_CAMPNK010000029.1"/>
</dbReference>
<keyword evidence="8" id="KW-1185">Reference proteome</keyword>
<keyword evidence="4 6" id="KW-1133">Transmembrane helix</keyword>
<comment type="subcellular location">
    <subcellularLocation>
        <location evidence="1">Cell membrane</location>
        <topology evidence="1">Multi-pass membrane protein</topology>
    </subcellularLocation>
</comment>
<dbReference type="GO" id="GO:0022857">
    <property type="term" value="F:transmembrane transporter activity"/>
    <property type="evidence" value="ECO:0007669"/>
    <property type="project" value="InterPro"/>
</dbReference>
<dbReference type="PATRIC" id="fig|33036.3.peg.291"/>
<evidence type="ECO:0000256" key="5">
    <source>
        <dbReference type="ARBA" id="ARBA00023136"/>
    </source>
</evidence>
<gene>
    <name evidence="7" type="ORF">HMPREF3200_00288</name>
</gene>
<dbReference type="GO" id="GO:0005886">
    <property type="term" value="C:plasma membrane"/>
    <property type="evidence" value="ECO:0007669"/>
    <property type="project" value="UniProtKB-SubCell"/>
</dbReference>
<keyword evidence="2" id="KW-1003">Cell membrane</keyword>
<organism evidence="7 8">
    <name type="scientific">Anaerococcus tetradius</name>
    <dbReference type="NCBI Taxonomy" id="33036"/>
    <lineage>
        <taxon>Bacteria</taxon>
        <taxon>Bacillati</taxon>
        <taxon>Bacillota</taxon>
        <taxon>Tissierellia</taxon>
        <taxon>Tissierellales</taxon>
        <taxon>Peptoniphilaceae</taxon>
        <taxon>Anaerococcus</taxon>
    </lineage>
</organism>
<proteinExistence type="predicted"/>
<keyword evidence="3 6" id="KW-0812">Transmembrane</keyword>
<dbReference type="STRING" id="33036.HMPREF3200_00288"/>
<dbReference type="AlphaFoldDB" id="A0A133KIF3"/>
<evidence type="ECO:0000256" key="6">
    <source>
        <dbReference type="SAM" id="Phobius"/>
    </source>
</evidence>
<dbReference type="EMBL" id="LRPM01000005">
    <property type="protein sequence ID" value="KWZ79230.1"/>
    <property type="molecule type" value="Genomic_DNA"/>
</dbReference>
<dbReference type="Proteomes" id="UP000070383">
    <property type="component" value="Unassembled WGS sequence"/>
</dbReference>
<accession>A0A133KIF3</accession>
<evidence type="ECO:0000256" key="4">
    <source>
        <dbReference type="ARBA" id="ARBA00022989"/>
    </source>
</evidence>
<feature type="transmembrane region" description="Helical" evidence="6">
    <location>
        <begin position="235"/>
        <end position="253"/>
    </location>
</feature>
<evidence type="ECO:0000313" key="7">
    <source>
        <dbReference type="EMBL" id="KWZ79230.1"/>
    </source>
</evidence>
<evidence type="ECO:0000256" key="2">
    <source>
        <dbReference type="ARBA" id="ARBA00022475"/>
    </source>
</evidence>
<protein>
    <submittedName>
        <fullName evidence="7">Branched-chain amino acid ABC transporter, permease protein</fullName>
    </submittedName>
</protein>
<evidence type="ECO:0000313" key="8">
    <source>
        <dbReference type="Proteomes" id="UP000070383"/>
    </source>
</evidence>
<feature type="transmembrane region" description="Helical" evidence="6">
    <location>
        <begin position="202"/>
        <end position="223"/>
    </location>
</feature>
<feature type="transmembrane region" description="Helical" evidence="6">
    <location>
        <begin position="128"/>
        <end position="146"/>
    </location>
</feature>
<dbReference type="Pfam" id="PF02653">
    <property type="entry name" value="BPD_transp_2"/>
    <property type="match status" value="1"/>
</dbReference>
<feature type="transmembrane region" description="Helical" evidence="6">
    <location>
        <begin position="6"/>
        <end position="27"/>
    </location>
</feature>
<sequence length="291" mass="31411">MTALISSMGASIEIGLIFAILAMGYMLTYKFLKYYDLSLEGTYPLGAFLAAVLIQKGLGPYLGIIGSIVAGGLGGCLTYFFYKKVKVDPLLSGILTLTILYSINLRVGGASNIPIAGSPSIFGNLPKWPILLILTILIKLAIDYYLRSEAGYLLKITGNNRKLVKQLGKNPDGMIMIGLILSNALIGLSGGLMANYQGFADIQMGTAMIVTGLASIIIGDTIMKASDRLRDTSRAIMGAIVYRIISGLAIYLGLNPNDLKLITALIVIAFIAYNNYLSKRKYKRMVNNARD</sequence>
<dbReference type="PANTHER" id="PTHR32196:SF69">
    <property type="entry name" value="BRANCHED-CHAIN AMINO ACID TRANSPORT SYSTEM, PERMEASE PROTEIN"/>
    <property type="match status" value="1"/>
</dbReference>